<gene>
    <name evidence="1" type="ORF">EHE22_05850</name>
</gene>
<reference evidence="1 2" key="1">
    <citation type="submission" date="2018-11" db="EMBL/GenBank/DDBJ databases">
        <title>Genome sequencing and analysis.</title>
        <authorList>
            <person name="Huang Y.-T."/>
        </authorList>
    </citation>
    <scope>NUCLEOTIDE SEQUENCE [LARGE SCALE GENOMIC DNA]</scope>
    <source>
        <strain evidence="1 2">SHIN</strain>
    </source>
</reference>
<dbReference type="Proteomes" id="UP000526233">
    <property type="component" value="Unassembled WGS sequence"/>
</dbReference>
<evidence type="ECO:0000313" key="2">
    <source>
        <dbReference type="Proteomes" id="UP000526233"/>
    </source>
</evidence>
<proteinExistence type="predicted"/>
<dbReference type="RefSeq" id="WP_171379700.1">
    <property type="nucleotide sequence ID" value="NZ_PKQI01000001.1"/>
</dbReference>
<organism evidence="1 2">
    <name type="scientific">Brucella pseudogrignonensis</name>
    <dbReference type="NCBI Taxonomy" id="419475"/>
    <lineage>
        <taxon>Bacteria</taxon>
        <taxon>Pseudomonadati</taxon>
        <taxon>Pseudomonadota</taxon>
        <taxon>Alphaproteobacteria</taxon>
        <taxon>Hyphomicrobiales</taxon>
        <taxon>Brucellaceae</taxon>
        <taxon>Brucella/Ochrobactrum group</taxon>
        <taxon>Brucella</taxon>
    </lineage>
</organism>
<sequence>MVSFMSANKPGVGPVMKVTKYDSDWPLDIPNTAHNRFYFNSEASNLSYVFRHFQTSGRLNKSDYPGNFDPGSFYGLQTGVLSDQWVMHSTMTTSGSGVTRYNIYGCIGRMPDLGGIIPFAECKFISSDGTARVLYNNKPSSSGAYYQSVTNSAITANVYPEAHQGKFGYQDIPAALGYSGWAIRPTNQAAGIVAYISGDQEFMTSMIWDLPCNNVPIPNPSTTPTAGQLAIDLSPTGAKMARPGYDVRFATGRQLIMDSDRTPIKVIMMGTTGAVQPGTSLFVPKPASIDFDLSPSMVCDTICSLNGWDFAIPPVNLNSGLNEERTWVDYRVELGGIRFFVTGTHAVSIKYMLYATGLQGYTSGGSQVVRKVEGQYLQIKRPGSSDVAPGYNDILLDTRFAAVTVIAESYVPTSSFTESASVHWRYGKVGHRVSFDPQGLFIFPKVIYDFGNFYRNGTHDMYITPGSGAVEALRYSTSTVVRDDHIIMHMNPGNSSGPVNSSGFPDPVGVRYYILGAATL</sequence>
<dbReference type="EMBL" id="PKQI01000001">
    <property type="protein sequence ID" value="NNV19951.1"/>
    <property type="molecule type" value="Genomic_DNA"/>
</dbReference>
<evidence type="ECO:0000313" key="1">
    <source>
        <dbReference type="EMBL" id="NNV19951.1"/>
    </source>
</evidence>
<accession>A0A7Y3T3B5</accession>
<comment type="caution">
    <text evidence="1">The sequence shown here is derived from an EMBL/GenBank/DDBJ whole genome shotgun (WGS) entry which is preliminary data.</text>
</comment>
<name>A0A7Y3T3B5_9HYPH</name>
<dbReference type="AlphaFoldDB" id="A0A7Y3T3B5"/>
<protein>
    <submittedName>
        <fullName evidence="1">Uncharacterized protein</fullName>
    </submittedName>
</protein>